<dbReference type="InterPro" id="IPR015590">
    <property type="entry name" value="Aldehyde_DH_dom"/>
</dbReference>
<dbReference type="SUPFAM" id="SSF53720">
    <property type="entry name" value="ALDH-like"/>
    <property type="match status" value="1"/>
</dbReference>
<dbReference type="InterPro" id="IPR016161">
    <property type="entry name" value="Ald_DH/histidinol_DH"/>
</dbReference>
<dbReference type="PANTHER" id="PTHR43217">
    <property type="entry name" value="SUCCINATE SEMIALDEHYDE DEHYDROGENASE [NAD(P)+] SAD"/>
    <property type="match status" value="1"/>
</dbReference>
<dbReference type="Pfam" id="PF00171">
    <property type="entry name" value="Aldedh"/>
    <property type="match status" value="1"/>
</dbReference>
<name>A0A261RPA9_9BORD</name>
<organism evidence="5 6">
    <name type="scientific">Bordetella genomosp. 9</name>
    <dbReference type="NCBI Taxonomy" id="1416803"/>
    <lineage>
        <taxon>Bacteria</taxon>
        <taxon>Pseudomonadati</taxon>
        <taxon>Pseudomonadota</taxon>
        <taxon>Betaproteobacteria</taxon>
        <taxon>Burkholderiales</taxon>
        <taxon>Alcaligenaceae</taxon>
        <taxon>Bordetella</taxon>
    </lineage>
</organism>
<dbReference type="InterPro" id="IPR047110">
    <property type="entry name" value="GABD/Sad-like"/>
</dbReference>
<comment type="similarity">
    <text evidence="1">Belongs to the aldehyde dehydrogenase family.</text>
</comment>
<dbReference type="Gene3D" id="3.40.309.10">
    <property type="entry name" value="Aldehyde Dehydrogenase, Chain A, domain 2"/>
    <property type="match status" value="1"/>
</dbReference>
<accession>A0A261RPA9</accession>
<dbReference type="PANTHER" id="PTHR43217:SF1">
    <property type="entry name" value="SUCCINATE SEMIALDEHYDE DEHYDROGENASE [NAD(P)+] SAD"/>
    <property type="match status" value="1"/>
</dbReference>
<dbReference type="OrthoDB" id="6187633at2"/>
<dbReference type="STRING" id="1416803.CAL13_02305"/>
<comment type="caution">
    <text evidence="5">The sequence shown here is derived from an EMBL/GenBank/DDBJ whole genome shotgun (WGS) entry which is preliminary data.</text>
</comment>
<protein>
    <submittedName>
        <fullName evidence="5">NADP-dependent succinic semialdehyde dehydrogenase</fullName>
    </submittedName>
</protein>
<evidence type="ECO:0000259" key="4">
    <source>
        <dbReference type="Pfam" id="PF00171"/>
    </source>
</evidence>
<evidence type="ECO:0000256" key="2">
    <source>
        <dbReference type="ARBA" id="ARBA00022857"/>
    </source>
</evidence>
<keyword evidence="6" id="KW-1185">Reference proteome</keyword>
<evidence type="ECO:0000313" key="6">
    <source>
        <dbReference type="Proteomes" id="UP000216857"/>
    </source>
</evidence>
<dbReference type="CDD" id="cd07100">
    <property type="entry name" value="ALDH_SSADH1_GabD1"/>
    <property type="match status" value="1"/>
</dbReference>
<dbReference type="Proteomes" id="UP000216857">
    <property type="component" value="Unassembled WGS sequence"/>
</dbReference>
<keyword evidence="3" id="KW-0560">Oxidoreductase</keyword>
<dbReference type="GO" id="GO:0004777">
    <property type="term" value="F:succinate-semialdehyde dehydrogenase (NAD+) activity"/>
    <property type="evidence" value="ECO:0007669"/>
    <property type="project" value="TreeGrafter"/>
</dbReference>
<feature type="domain" description="Aldehyde dehydrogenase" evidence="4">
    <location>
        <begin position="2"/>
        <end position="450"/>
    </location>
</feature>
<dbReference type="FunFam" id="3.40.309.10:FF:000010">
    <property type="entry name" value="Gamma-aminobutyraldehyde dehydrogenase"/>
    <property type="match status" value="1"/>
</dbReference>
<keyword evidence="2" id="KW-0521">NADP</keyword>
<dbReference type="RefSeq" id="WP_094845239.1">
    <property type="nucleotide sequence ID" value="NZ_NEVJ01000001.1"/>
</dbReference>
<dbReference type="GO" id="GO:0004030">
    <property type="term" value="F:aldehyde dehydrogenase [NAD(P)+] activity"/>
    <property type="evidence" value="ECO:0007669"/>
    <property type="project" value="InterPro"/>
</dbReference>
<reference evidence="5" key="1">
    <citation type="submission" date="2017-05" db="EMBL/GenBank/DDBJ databases">
        <title>Complete and WGS of Bordetella genogroups.</title>
        <authorList>
            <person name="Spilker T."/>
            <person name="Lipuma J."/>
        </authorList>
    </citation>
    <scope>NUCLEOTIDE SEQUENCE</scope>
    <source>
        <strain evidence="5">AU21707</strain>
    </source>
</reference>
<dbReference type="FunFam" id="3.40.605.10:FF:000012">
    <property type="entry name" value="NAD-dependent succinate-semialdehyde dehydrogenase"/>
    <property type="match status" value="1"/>
</dbReference>
<evidence type="ECO:0000256" key="1">
    <source>
        <dbReference type="ARBA" id="ARBA00009986"/>
    </source>
</evidence>
<gene>
    <name evidence="5" type="ORF">CAL26_01880</name>
</gene>
<dbReference type="EMBL" id="NEVJ01000001">
    <property type="protein sequence ID" value="OZI26123.1"/>
    <property type="molecule type" value="Genomic_DNA"/>
</dbReference>
<evidence type="ECO:0000313" key="5">
    <source>
        <dbReference type="EMBL" id="OZI26123.1"/>
    </source>
</evidence>
<dbReference type="InterPro" id="IPR016163">
    <property type="entry name" value="Ald_DH_C"/>
</dbReference>
<dbReference type="InterPro" id="IPR016162">
    <property type="entry name" value="Ald_DH_N"/>
</dbReference>
<dbReference type="InterPro" id="IPR044148">
    <property type="entry name" value="ALDH_GabD1-like"/>
</dbReference>
<proteinExistence type="inferred from homology"/>
<sequence length="456" mass="48935">MIHSINPYDEATLATFDEHDAAAIEATLARAQSAQRDWRRTTLAQRQDLLRRLAATLRAGKAEYAALITAEMGKPITEAIAEVEKCAINCDYYANEAERLLAPEIVASNATHSKVVFDPLGTVLAVMPWNYPFWQVMRFAAPALLAGNTAVLKHANNVPQCALALAKVFERADAPKGLFSTLLVNSSRVQDLIADDRIAAVTFTGSTPVGRTIASQAGAALKKQVLELGGSDPFIVLADADIDLAARTAVKARFHNTGQSCISAKRFIVESQVADAFVEAFITHTRALKVGDPRDTGVDVGPMARDNLRDDLHQQVRASVDAGARLLAGGAPREGKGYFFEPTVLDRVTPDMAAGRDETFGPAAAIIRCKDADDAIRIANDTVFGLGAALWTGDLERADVLAREIEAGAVFINGTVASDPRLPFGGIKQSGYGRELSSYGLKEFTNIKSVWTGPAR</sequence>
<dbReference type="AlphaFoldDB" id="A0A261RPA9"/>
<evidence type="ECO:0000256" key="3">
    <source>
        <dbReference type="ARBA" id="ARBA00023002"/>
    </source>
</evidence>
<dbReference type="Gene3D" id="3.40.605.10">
    <property type="entry name" value="Aldehyde Dehydrogenase, Chain A, domain 1"/>
    <property type="match status" value="1"/>
</dbReference>